<dbReference type="EMBL" id="JAMYWD010000012">
    <property type="protein sequence ID" value="KAJ4952394.1"/>
    <property type="molecule type" value="Genomic_DNA"/>
</dbReference>
<name>A0A9Q0GRS9_9MAGN</name>
<evidence type="ECO:0000313" key="2">
    <source>
        <dbReference type="Proteomes" id="UP001141806"/>
    </source>
</evidence>
<dbReference type="Proteomes" id="UP001141806">
    <property type="component" value="Unassembled WGS sequence"/>
</dbReference>
<dbReference type="AlphaFoldDB" id="A0A9Q0GRS9"/>
<keyword evidence="2" id="KW-1185">Reference proteome</keyword>
<sequence length="155" mass="17261">MTLMRHHCTSLLKKVCITLCLSYYKEYSSSSPYHDPSMEHLSFAHSSIWWPLSPSRDPILEVSSPNPHCLALVNRSTNSGRGTRKSLTLASKGKLNAHYLQVCQFLLKYDSSIDGWSLIFIGNSGEERKISVDNSGSLLFLNISTPRQVICGSPA</sequence>
<reference evidence="1" key="1">
    <citation type="journal article" date="2023" name="Plant J.">
        <title>The genome of the king protea, Protea cynaroides.</title>
        <authorList>
            <person name="Chang J."/>
            <person name="Duong T.A."/>
            <person name="Schoeman C."/>
            <person name="Ma X."/>
            <person name="Roodt D."/>
            <person name="Barker N."/>
            <person name="Li Z."/>
            <person name="Van de Peer Y."/>
            <person name="Mizrachi E."/>
        </authorList>
    </citation>
    <scope>NUCLEOTIDE SEQUENCE</scope>
    <source>
        <tissue evidence="1">Young leaves</tissue>
    </source>
</reference>
<accession>A0A9Q0GRS9</accession>
<gene>
    <name evidence="1" type="ORF">NE237_029226</name>
</gene>
<proteinExistence type="predicted"/>
<organism evidence="1 2">
    <name type="scientific">Protea cynaroides</name>
    <dbReference type="NCBI Taxonomy" id="273540"/>
    <lineage>
        <taxon>Eukaryota</taxon>
        <taxon>Viridiplantae</taxon>
        <taxon>Streptophyta</taxon>
        <taxon>Embryophyta</taxon>
        <taxon>Tracheophyta</taxon>
        <taxon>Spermatophyta</taxon>
        <taxon>Magnoliopsida</taxon>
        <taxon>Proteales</taxon>
        <taxon>Proteaceae</taxon>
        <taxon>Protea</taxon>
    </lineage>
</organism>
<comment type="caution">
    <text evidence="1">The sequence shown here is derived from an EMBL/GenBank/DDBJ whole genome shotgun (WGS) entry which is preliminary data.</text>
</comment>
<protein>
    <submittedName>
        <fullName evidence="1">Uncharacterized protein</fullName>
    </submittedName>
</protein>
<evidence type="ECO:0000313" key="1">
    <source>
        <dbReference type="EMBL" id="KAJ4952394.1"/>
    </source>
</evidence>